<name>A0A077HG58_9CORY</name>
<organism evidence="1 2">
    <name type="scientific">Corynebacterium ureicelerivorans</name>
    <dbReference type="NCBI Taxonomy" id="401472"/>
    <lineage>
        <taxon>Bacteria</taxon>
        <taxon>Bacillati</taxon>
        <taxon>Actinomycetota</taxon>
        <taxon>Actinomycetes</taxon>
        <taxon>Mycobacteriales</taxon>
        <taxon>Corynebacteriaceae</taxon>
        <taxon>Corynebacterium</taxon>
    </lineage>
</organism>
<dbReference type="Proteomes" id="UP000028939">
    <property type="component" value="Chromosome"/>
</dbReference>
<gene>
    <name evidence="1" type="ORF">CUREI_00110</name>
</gene>
<dbReference type="KEGG" id="cuv:CUREI_00110"/>
<evidence type="ECO:0000313" key="2">
    <source>
        <dbReference type="Proteomes" id="UP000028939"/>
    </source>
</evidence>
<evidence type="ECO:0000313" key="1">
    <source>
        <dbReference type="EMBL" id="AIL95943.1"/>
    </source>
</evidence>
<dbReference type="HOGENOM" id="CLU_119494_0_0_11"/>
<dbReference type="RefSeq" id="WP_051952089.1">
    <property type="nucleotide sequence ID" value="NZ_CP009215.1"/>
</dbReference>
<accession>A0A077HG58</accession>
<dbReference type="STRING" id="401472.CUREI_00110"/>
<keyword evidence="2" id="KW-1185">Reference proteome</keyword>
<reference evidence="1 2" key="1">
    <citation type="submission" date="2014-08" db="EMBL/GenBank/DDBJ databases">
        <title>Complete genome sequence of Corynebacterium ureicelerivorans DSM 45051, a lipophilic and urea-splitting isolate from a blood culture of a septicaemia patient.</title>
        <authorList>
            <person name="Tippelt A."/>
            <person name="Albersmeier A."/>
            <person name="Brinkrolf K."/>
            <person name="Ruckert C."/>
            <person name="Tauch A."/>
        </authorList>
    </citation>
    <scope>NUCLEOTIDE SEQUENCE [LARGE SCALE GENOMIC DNA]</scope>
    <source>
        <strain evidence="1 2">IMMIB RIV-2301</strain>
    </source>
</reference>
<proteinExistence type="predicted"/>
<protein>
    <submittedName>
        <fullName evidence="1">Membrane protein</fullName>
    </submittedName>
</protein>
<dbReference type="EMBL" id="CP009215">
    <property type="protein sequence ID" value="AIL95943.1"/>
    <property type="molecule type" value="Genomic_DNA"/>
</dbReference>
<dbReference type="OrthoDB" id="3267263at2"/>
<dbReference type="AlphaFoldDB" id="A0A077HG58"/>
<sequence>MFNPLNLLPSRGLTKKDKTDLRLVSAALRIPTGAFILNAGLGKFKVDKDGAEGLRDMAVDGVPQLGQVDAETFATGLASAETALGAALLCPLIPNRLAGLGLTAFGAGLLSMYFRGDQYTKDDGIRPSDAGTAMAKDAWLVGAGLALAALPKK</sequence>